<evidence type="ECO:0000256" key="1">
    <source>
        <dbReference type="SAM" id="SignalP"/>
    </source>
</evidence>
<dbReference type="OrthoDB" id="794676at2"/>
<evidence type="ECO:0000259" key="2">
    <source>
        <dbReference type="Pfam" id="PF14730"/>
    </source>
</evidence>
<organism evidence="3 4">
    <name type="scientific">Mucilaginibacter achroorhodeus</name>
    <dbReference type="NCBI Taxonomy" id="2599294"/>
    <lineage>
        <taxon>Bacteria</taxon>
        <taxon>Pseudomonadati</taxon>
        <taxon>Bacteroidota</taxon>
        <taxon>Sphingobacteriia</taxon>
        <taxon>Sphingobacteriales</taxon>
        <taxon>Sphingobacteriaceae</taxon>
        <taxon>Mucilaginibacter</taxon>
    </lineage>
</organism>
<protein>
    <submittedName>
        <fullName evidence="3">DUF4468 domain-containing protein</fullName>
    </submittedName>
</protein>
<dbReference type="Pfam" id="PF14730">
    <property type="entry name" value="DUF4468"/>
    <property type="match status" value="1"/>
</dbReference>
<dbReference type="Gene3D" id="3.30.530.80">
    <property type="match status" value="1"/>
</dbReference>
<feature type="signal peptide" evidence="1">
    <location>
        <begin position="1"/>
        <end position="19"/>
    </location>
</feature>
<feature type="chain" id="PRO_5021843358" evidence="1">
    <location>
        <begin position="20"/>
        <end position="193"/>
    </location>
</feature>
<proteinExistence type="predicted"/>
<dbReference type="AlphaFoldDB" id="A0A563U693"/>
<gene>
    <name evidence="3" type="ORF">FPZ42_07495</name>
</gene>
<dbReference type="Proteomes" id="UP000318010">
    <property type="component" value="Unassembled WGS sequence"/>
</dbReference>
<name>A0A563U693_9SPHI</name>
<comment type="caution">
    <text evidence="3">The sequence shown here is derived from an EMBL/GenBank/DDBJ whole genome shotgun (WGS) entry which is preliminary data.</text>
</comment>
<evidence type="ECO:0000313" key="4">
    <source>
        <dbReference type="Proteomes" id="UP000318010"/>
    </source>
</evidence>
<dbReference type="InterPro" id="IPR027823">
    <property type="entry name" value="DUF4468"/>
</dbReference>
<keyword evidence="4" id="KW-1185">Reference proteome</keyword>
<evidence type="ECO:0000313" key="3">
    <source>
        <dbReference type="EMBL" id="TWR26871.1"/>
    </source>
</evidence>
<reference evidence="3 4" key="1">
    <citation type="submission" date="2019-07" db="EMBL/GenBank/DDBJ databases">
        <authorList>
            <person name="Kim J."/>
        </authorList>
    </citation>
    <scope>NUCLEOTIDE SEQUENCE [LARGE SCALE GENOMIC DNA]</scope>
    <source>
        <strain evidence="3 4">MJ1a</strain>
    </source>
</reference>
<sequence>MKKALLLVTLLFATAELYAQKDSLQLDENNEYVYYKVVSKPELSADSVYARAWKFAAALSKDAKPKKGKADKAFNVAGKFMNYTGTSLVRKESGEVSYTLNFQAADGRYKYKFGDFVYTPYKRDRYGNMVAVQGVHIDLKNLTSKYSQKEADDIYNQVATGCITTELRLKQAIDNNPPVMKRPEVKKVHTGNW</sequence>
<feature type="domain" description="DUF4468" evidence="2">
    <location>
        <begin position="34"/>
        <end position="118"/>
    </location>
</feature>
<accession>A0A563U693</accession>
<keyword evidence="1" id="KW-0732">Signal</keyword>
<dbReference type="EMBL" id="VOEI01000002">
    <property type="protein sequence ID" value="TWR26871.1"/>
    <property type="molecule type" value="Genomic_DNA"/>
</dbReference>
<dbReference type="RefSeq" id="WP_146269940.1">
    <property type="nucleotide sequence ID" value="NZ_VOEI01000002.1"/>
</dbReference>